<dbReference type="InterPro" id="IPR011991">
    <property type="entry name" value="ArsR-like_HTH"/>
</dbReference>
<dbReference type="Gene3D" id="1.10.10.10">
    <property type="entry name" value="Winged helix-like DNA-binding domain superfamily/Winged helix DNA-binding domain"/>
    <property type="match status" value="1"/>
</dbReference>
<keyword evidence="6" id="KW-1185">Reference proteome</keyword>
<dbReference type="InterPro" id="IPR001845">
    <property type="entry name" value="HTH_ArsR_DNA-bd_dom"/>
</dbReference>
<evidence type="ECO:0000313" key="5">
    <source>
        <dbReference type="EMBL" id="MBL7255688.1"/>
    </source>
</evidence>
<dbReference type="Proteomes" id="UP000598996">
    <property type="component" value="Unassembled WGS sequence"/>
</dbReference>
<organism evidence="5 6">
    <name type="scientific">Paractinoplanes lichenicola</name>
    <dbReference type="NCBI Taxonomy" id="2802976"/>
    <lineage>
        <taxon>Bacteria</taxon>
        <taxon>Bacillati</taxon>
        <taxon>Actinomycetota</taxon>
        <taxon>Actinomycetes</taxon>
        <taxon>Micromonosporales</taxon>
        <taxon>Micromonosporaceae</taxon>
        <taxon>Paractinoplanes</taxon>
    </lineage>
</organism>
<gene>
    <name evidence="5" type="ORF">JKJ07_15395</name>
</gene>
<accession>A0ABS1VM60</accession>
<dbReference type="Pfam" id="PF12840">
    <property type="entry name" value="HTH_20"/>
    <property type="match status" value="1"/>
</dbReference>
<name>A0ABS1VM60_9ACTN</name>
<dbReference type="SMART" id="SM00418">
    <property type="entry name" value="HTH_ARSR"/>
    <property type="match status" value="1"/>
</dbReference>
<comment type="caution">
    <text evidence="5">The sequence shown here is derived from an EMBL/GenBank/DDBJ whole genome shotgun (WGS) entry which is preliminary data.</text>
</comment>
<keyword evidence="1" id="KW-0805">Transcription regulation</keyword>
<evidence type="ECO:0000256" key="3">
    <source>
        <dbReference type="ARBA" id="ARBA00023163"/>
    </source>
</evidence>
<dbReference type="SUPFAM" id="SSF46785">
    <property type="entry name" value="Winged helix' DNA-binding domain"/>
    <property type="match status" value="1"/>
</dbReference>
<evidence type="ECO:0000313" key="6">
    <source>
        <dbReference type="Proteomes" id="UP000598996"/>
    </source>
</evidence>
<dbReference type="PANTHER" id="PTHR43132">
    <property type="entry name" value="ARSENICAL RESISTANCE OPERON REPRESSOR ARSR-RELATED"/>
    <property type="match status" value="1"/>
</dbReference>
<feature type="domain" description="HTH arsR-type" evidence="4">
    <location>
        <begin position="246"/>
        <end position="331"/>
    </location>
</feature>
<dbReference type="CDD" id="cd00090">
    <property type="entry name" value="HTH_ARSR"/>
    <property type="match status" value="1"/>
</dbReference>
<evidence type="ECO:0000256" key="1">
    <source>
        <dbReference type="ARBA" id="ARBA00023015"/>
    </source>
</evidence>
<evidence type="ECO:0000259" key="4">
    <source>
        <dbReference type="PROSITE" id="PS50987"/>
    </source>
</evidence>
<dbReference type="InterPro" id="IPR036388">
    <property type="entry name" value="WH-like_DNA-bd_sf"/>
</dbReference>
<dbReference type="PANTHER" id="PTHR43132:SF2">
    <property type="entry name" value="ARSENICAL RESISTANCE OPERON REPRESSOR ARSR-RELATED"/>
    <property type="match status" value="1"/>
</dbReference>
<dbReference type="InterPro" id="IPR051011">
    <property type="entry name" value="Metal_resp_trans_reg"/>
</dbReference>
<reference evidence="5 6" key="1">
    <citation type="submission" date="2021-01" db="EMBL/GenBank/DDBJ databases">
        <title>Actinoplanes sp. nov. LDG1-01 isolated from lichen.</title>
        <authorList>
            <person name="Saeng-In P."/>
            <person name="Phongsopitanun W."/>
            <person name="Kanchanasin P."/>
            <person name="Yuki M."/>
            <person name="Kudo T."/>
            <person name="Ohkuma M."/>
            <person name="Tanasupawat S."/>
        </authorList>
    </citation>
    <scope>NUCLEOTIDE SEQUENCE [LARGE SCALE GENOMIC DNA]</scope>
    <source>
        <strain evidence="5 6">LDG1-01</strain>
    </source>
</reference>
<sequence length="331" mass="35750">MKAAVDVLVGDVSRLPVAVSVSPLSTTMTSVVEAFGVLRGRLPSAVQAAIHSLARPLDLSALAPIGNRHDPRIPDALHPGRPGTMTFAEELELIGEAGGDIRTAIADEFTGDVPEHFRSWLDAPARALGAYVDTLRRYHDLVVRRVYPDLFGRLRREAELLEGALVDGPTRRLLERLHPSLSIGPDRLRHEPRSPGGASRQLRARSLTLVPVVSAPLTYSANLTGALTTTGGVRFSYAPPNLALFDNEARPRGRDDPLAALLGPRPTVILRRLARAATTSELADELGLAPSTVSHHLTVLLAGDTVSAHRQGNTVYYRLTDRGRALLELYP</sequence>
<dbReference type="EMBL" id="JAENHO010000004">
    <property type="protein sequence ID" value="MBL7255688.1"/>
    <property type="molecule type" value="Genomic_DNA"/>
</dbReference>
<dbReference type="RefSeq" id="WP_202992201.1">
    <property type="nucleotide sequence ID" value="NZ_JAENHO010000004.1"/>
</dbReference>
<keyword evidence="2" id="KW-0238">DNA-binding</keyword>
<proteinExistence type="predicted"/>
<evidence type="ECO:0000256" key="2">
    <source>
        <dbReference type="ARBA" id="ARBA00023125"/>
    </source>
</evidence>
<dbReference type="PROSITE" id="PS50987">
    <property type="entry name" value="HTH_ARSR_2"/>
    <property type="match status" value="1"/>
</dbReference>
<dbReference type="InterPro" id="IPR036390">
    <property type="entry name" value="WH_DNA-bd_sf"/>
</dbReference>
<keyword evidence="3" id="KW-0804">Transcription</keyword>
<protein>
    <submittedName>
        <fullName evidence="5">Helix-turn-helix transcriptional regulator</fullName>
    </submittedName>
</protein>